<evidence type="ECO:0000313" key="2">
    <source>
        <dbReference type="Proteomes" id="UP000031518"/>
    </source>
</evidence>
<accession>A0A0B6WXW2</accession>
<name>A0A0B6WXW2_9BACT</name>
<evidence type="ECO:0000313" key="1">
    <source>
        <dbReference type="EMBL" id="CDM65567.1"/>
    </source>
</evidence>
<protein>
    <submittedName>
        <fullName evidence="1">Uncharacterized protein</fullName>
    </submittedName>
</protein>
<dbReference type="STRING" id="454194.PYK22_01572"/>
<keyword evidence="2" id="KW-1185">Reference proteome</keyword>
<dbReference type="SUPFAM" id="SSF48452">
    <property type="entry name" value="TPR-like"/>
    <property type="match status" value="1"/>
</dbReference>
<dbReference type="Gene3D" id="1.25.40.10">
    <property type="entry name" value="Tetratricopeptide repeat domain"/>
    <property type="match status" value="1"/>
</dbReference>
<reference evidence="1 2" key="2">
    <citation type="submission" date="2015-01" db="EMBL/GenBank/DDBJ databases">
        <title>Complete genome sequence of Pyrinomonas methylaliphatogenes type strain K22T.</title>
        <authorList>
            <person name="Lee K.C.Y."/>
            <person name="Power J.F."/>
            <person name="Dunfield P.F."/>
            <person name="Morgan X.C."/>
            <person name="Huttenhower C."/>
            <person name="Stott M.B."/>
        </authorList>
    </citation>
    <scope>NUCLEOTIDE SEQUENCE [LARGE SCALE GENOMIC DNA]</scope>
    <source>
        <strain evidence="1 2">K22</strain>
    </source>
</reference>
<dbReference type="EMBL" id="CBXV010000005">
    <property type="protein sequence ID" value="CDM65567.1"/>
    <property type="molecule type" value="Genomic_DNA"/>
</dbReference>
<gene>
    <name evidence="1" type="ORF">PYK22_01572</name>
</gene>
<reference evidence="1 2" key="1">
    <citation type="submission" date="2013-12" db="EMBL/GenBank/DDBJ databases">
        <authorList>
            <person name="Stott M."/>
        </authorList>
    </citation>
    <scope>NUCLEOTIDE SEQUENCE [LARGE SCALE GENOMIC DNA]</scope>
    <source>
        <strain evidence="1 2">K22</strain>
    </source>
</reference>
<organism evidence="1 2">
    <name type="scientific">Pyrinomonas methylaliphatogenes</name>
    <dbReference type="NCBI Taxonomy" id="454194"/>
    <lineage>
        <taxon>Bacteria</taxon>
        <taxon>Pseudomonadati</taxon>
        <taxon>Acidobacteriota</taxon>
        <taxon>Blastocatellia</taxon>
        <taxon>Blastocatellales</taxon>
        <taxon>Pyrinomonadaceae</taxon>
        <taxon>Pyrinomonas</taxon>
    </lineage>
</organism>
<proteinExistence type="predicted"/>
<dbReference type="Proteomes" id="UP000031518">
    <property type="component" value="Unassembled WGS sequence"/>
</dbReference>
<dbReference type="InterPro" id="IPR011990">
    <property type="entry name" value="TPR-like_helical_dom_sf"/>
</dbReference>
<dbReference type="AlphaFoldDB" id="A0A0B6WXW2"/>
<sequence length="308" mass="34344">MRDPASNERPMDSSFSAKKVKGFLAPALFALSALAVLALQSDGRVKRNCPEKEEEVVIRVERAARATPPPLRPLMADLYWLRALQYVGRRIVARGGALNLDDLASLDLRALGPLLNAAIEFDPHFLAVYEYGAVVLEGIAPDQAIELVEKGIRENPQAWRLYHHLGYILWRQGRFREASDVYLRGARLPGAPRWMEAMAAHIAAEGGSYMVAEEIYARLAETSEDEGIRALAKRRREALRVERELLMLRVALDAARTRLGRCPANWSEAREELKSLSGFAVAPGGELFDPAGISYRIDRQTCQVERAP</sequence>